<reference evidence="1 2" key="1">
    <citation type="submission" date="2019-06" db="EMBL/GenBank/DDBJ databases">
        <title>Metagenome assembled Genome of Spiribacter salinus SL48-SHIP from the microbial mat of Salt Lake 48 (Novosibirsk region, Russia).</title>
        <authorList>
            <person name="Shipova A."/>
            <person name="Rozanov A.S."/>
            <person name="Bryanskaya A.V."/>
            <person name="Peltek S.E."/>
        </authorList>
    </citation>
    <scope>NUCLEOTIDE SEQUENCE [LARGE SCALE GENOMIC DNA]</scope>
    <source>
        <strain evidence="1">SL48-SHIP-2</strain>
    </source>
</reference>
<dbReference type="AlphaFoldDB" id="A0A540VR57"/>
<proteinExistence type="predicted"/>
<name>A0A540VR57_9GAMM</name>
<comment type="caution">
    <text evidence="1">The sequence shown here is derived from an EMBL/GenBank/DDBJ whole genome shotgun (WGS) entry which is preliminary data.</text>
</comment>
<evidence type="ECO:0000313" key="1">
    <source>
        <dbReference type="EMBL" id="TQE98643.1"/>
    </source>
</evidence>
<accession>A0A540VR57</accession>
<protein>
    <submittedName>
        <fullName evidence="1">Uncharacterized protein</fullName>
    </submittedName>
</protein>
<sequence>MTAPKSIHETIREIPPPPCDGCPGFEWCRDEKLACEVFSAYVNAGRFRSGAPRVPLEETYDRIFKQEDS</sequence>
<organism evidence="1 2">
    <name type="scientific">Spiribacter salinus</name>
    <dbReference type="NCBI Taxonomy" id="1335746"/>
    <lineage>
        <taxon>Bacteria</taxon>
        <taxon>Pseudomonadati</taxon>
        <taxon>Pseudomonadota</taxon>
        <taxon>Gammaproteobacteria</taxon>
        <taxon>Chromatiales</taxon>
        <taxon>Ectothiorhodospiraceae</taxon>
        <taxon>Spiribacter</taxon>
    </lineage>
</organism>
<dbReference type="EMBL" id="VIFK01000160">
    <property type="protein sequence ID" value="TQE98643.1"/>
    <property type="molecule type" value="Genomic_DNA"/>
</dbReference>
<dbReference type="Proteomes" id="UP000315400">
    <property type="component" value="Unassembled WGS sequence"/>
</dbReference>
<evidence type="ECO:0000313" key="2">
    <source>
        <dbReference type="Proteomes" id="UP000315400"/>
    </source>
</evidence>
<gene>
    <name evidence="1" type="ORF">FKY71_12710</name>
</gene>